<keyword evidence="2" id="KW-1185">Reference proteome</keyword>
<accession>A0A2Z6Q629</accession>
<evidence type="ECO:0000313" key="2">
    <source>
        <dbReference type="Proteomes" id="UP000247702"/>
    </source>
</evidence>
<proteinExistence type="predicted"/>
<dbReference type="EMBL" id="BEXD01000227">
    <property type="protein sequence ID" value="GBB85520.1"/>
    <property type="molecule type" value="Genomic_DNA"/>
</dbReference>
<organism evidence="1 2">
    <name type="scientific">Rhizophagus clarus</name>
    <dbReference type="NCBI Taxonomy" id="94130"/>
    <lineage>
        <taxon>Eukaryota</taxon>
        <taxon>Fungi</taxon>
        <taxon>Fungi incertae sedis</taxon>
        <taxon>Mucoromycota</taxon>
        <taxon>Glomeromycotina</taxon>
        <taxon>Glomeromycetes</taxon>
        <taxon>Glomerales</taxon>
        <taxon>Glomeraceae</taxon>
        <taxon>Rhizophagus</taxon>
    </lineage>
</organism>
<dbReference type="Proteomes" id="UP000247702">
    <property type="component" value="Unassembled WGS sequence"/>
</dbReference>
<reference evidence="1 2" key="1">
    <citation type="submission" date="2017-11" db="EMBL/GenBank/DDBJ databases">
        <title>The genome of Rhizophagus clarus HR1 reveals common genetic basis of auxotrophy among arbuscular mycorrhizal fungi.</title>
        <authorList>
            <person name="Kobayashi Y."/>
        </authorList>
    </citation>
    <scope>NUCLEOTIDE SEQUENCE [LARGE SCALE GENOMIC DNA]</scope>
    <source>
        <strain evidence="1 2">HR1</strain>
    </source>
</reference>
<dbReference type="AlphaFoldDB" id="A0A2Z6Q629"/>
<gene>
    <name evidence="1" type="ORF">RclHR1_12010001</name>
</gene>
<evidence type="ECO:0000313" key="1">
    <source>
        <dbReference type="EMBL" id="GBB85520.1"/>
    </source>
</evidence>
<name>A0A2Z6Q629_9GLOM</name>
<protein>
    <submittedName>
        <fullName evidence="1">Uncharacterized protein</fullName>
    </submittedName>
</protein>
<comment type="caution">
    <text evidence="1">The sequence shown here is derived from an EMBL/GenBank/DDBJ whole genome shotgun (WGS) entry which is preliminary data.</text>
</comment>
<sequence>MNGVLGLLPNSHCQIEPEIMRQLMTETQINDIISSSSEVIGIELLNKRPSVGSLSEFPTNEMYQFLMNSRNILESPITGCEEFLGIFLAPRFEDIRLDEQIYDLLIEYYKDTYVDSIFRKLFTENLPNLTIVINKANRYGRCQIGAEIFGSAAATRHIKSSFVLAKFINRDGNSVDTYPGQIQFFFEHSVHLSSHNLTHKLAYIKWYKPANLTSRFYFSIDDDVETCNVELWEDSFYLSSKDNIIPIHNILGQFIPVKYKKSDRSNAKEYLAVIPINRKFHLR</sequence>
<dbReference type="STRING" id="94130.A0A2Z6Q629"/>